<dbReference type="InterPro" id="IPR036388">
    <property type="entry name" value="WH-like_DNA-bd_sf"/>
</dbReference>
<reference evidence="3 4" key="1">
    <citation type="submission" date="2024-07" db="EMBL/GenBank/DDBJ databases">
        <authorList>
            <person name="Tripathy S."/>
        </authorList>
    </citation>
    <scope>NUCLEOTIDE SEQUENCE [LARGE SCALE GENOMIC DNA]</scope>
    <source>
        <strain evidence="3 4">VB-61278_2</strain>
    </source>
</reference>
<name>A0ABW8WYK1_9CYAN</name>
<dbReference type="Gene3D" id="1.10.10.10">
    <property type="entry name" value="Winged helix-like DNA-binding domain superfamily/Winged helix DNA-binding domain"/>
    <property type="match status" value="1"/>
</dbReference>
<dbReference type="SUPFAM" id="SSF46785">
    <property type="entry name" value="Winged helix' DNA-binding domain"/>
    <property type="match status" value="1"/>
</dbReference>
<evidence type="ECO:0000256" key="1">
    <source>
        <dbReference type="SAM" id="Phobius"/>
    </source>
</evidence>
<keyword evidence="1" id="KW-0472">Membrane</keyword>
<protein>
    <submittedName>
        <fullName evidence="3">LysR family transcriptional regulator</fullName>
    </submittedName>
</protein>
<keyword evidence="4" id="KW-1185">Reference proteome</keyword>
<dbReference type="EMBL" id="JBFQGM010000022">
    <property type="protein sequence ID" value="MFL9466173.1"/>
    <property type="molecule type" value="Genomic_DNA"/>
</dbReference>
<feature type="domain" description="HTH lysR-type" evidence="2">
    <location>
        <begin position="2"/>
        <end position="40"/>
    </location>
</feature>
<proteinExistence type="predicted"/>
<feature type="transmembrane region" description="Helical" evidence="1">
    <location>
        <begin position="43"/>
        <end position="60"/>
    </location>
</feature>
<dbReference type="RefSeq" id="WP_072040764.1">
    <property type="nucleotide sequence ID" value="NZ_JBFQGM010000022.1"/>
</dbReference>
<dbReference type="Proteomes" id="UP001628874">
    <property type="component" value="Unassembled WGS sequence"/>
</dbReference>
<organism evidence="3 4">
    <name type="scientific">Scytonema tolypothrichoides VB-61278_2</name>
    <dbReference type="NCBI Taxonomy" id="3232314"/>
    <lineage>
        <taxon>Bacteria</taxon>
        <taxon>Bacillati</taxon>
        <taxon>Cyanobacteriota</taxon>
        <taxon>Cyanophyceae</taxon>
        <taxon>Nostocales</taxon>
        <taxon>Scytonemataceae</taxon>
        <taxon>Scytonema</taxon>
    </lineage>
</organism>
<accession>A0ABW8WYK1</accession>
<evidence type="ECO:0000259" key="2">
    <source>
        <dbReference type="PROSITE" id="PS50931"/>
    </source>
</evidence>
<dbReference type="Pfam" id="PF00126">
    <property type="entry name" value="HTH_1"/>
    <property type="match status" value="1"/>
</dbReference>
<dbReference type="PROSITE" id="PS50931">
    <property type="entry name" value="HTH_LYSR"/>
    <property type="match status" value="1"/>
</dbReference>
<gene>
    <name evidence="3" type="ORF">AB0759_36915</name>
</gene>
<keyword evidence="1" id="KW-1133">Transmembrane helix</keyword>
<sequence length="61" mass="7251">MLDWNDLRIVQAIARTHSLASAARELGVHQSTVFRRLNALFKCYYYVFVHFYLFFLLTPIN</sequence>
<comment type="caution">
    <text evidence="3">The sequence shown here is derived from an EMBL/GenBank/DDBJ whole genome shotgun (WGS) entry which is preliminary data.</text>
</comment>
<evidence type="ECO:0000313" key="4">
    <source>
        <dbReference type="Proteomes" id="UP001628874"/>
    </source>
</evidence>
<keyword evidence="1" id="KW-0812">Transmembrane</keyword>
<dbReference type="InterPro" id="IPR036390">
    <property type="entry name" value="WH_DNA-bd_sf"/>
</dbReference>
<evidence type="ECO:0000313" key="3">
    <source>
        <dbReference type="EMBL" id="MFL9466173.1"/>
    </source>
</evidence>
<dbReference type="InterPro" id="IPR000847">
    <property type="entry name" value="LysR_HTH_N"/>
</dbReference>